<evidence type="ECO:0000256" key="4">
    <source>
        <dbReference type="ARBA" id="ARBA00007090"/>
    </source>
</evidence>
<feature type="transmembrane region" description="Helical" evidence="27">
    <location>
        <begin position="26"/>
        <end position="53"/>
    </location>
</feature>
<feature type="domain" description="Penicillin-binding protein transpeptidase" evidence="28">
    <location>
        <begin position="392"/>
        <end position="688"/>
    </location>
</feature>
<evidence type="ECO:0000256" key="9">
    <source>
        <dbReference type="ARBA" id="ARBA00022670"/>
    </source>
</evidence>
<comment type="pathway">
    <text evidence="25">Glycan biosynthesis.</text>
</comment>
<dbReference type="Gene3D" id="1.10.3810.10">
    <property type="entry name" value="Biosynthetic peptidoglycan transglycosylase-like"/>
    <property type="match status" value="1"/>
</dbReference>
<proteinExistence type="inferred from homology"/>
<comment type="catalytic activity">
    <reaction evidence="22">
        <text>Preferential cleavage: (Ac)2-L-Lys-D-Ala-|-D-Ala. Also transpeptidation of peptidyl-alanyl moieties that are N-acyl substituents of D-alanine.</text>
        <dbReference type="EC" id="3.4.16.4"/>
    </reaction>
</comment>
<dbReference type="InterPro" id="IPR036950">
    <property type="entry name" value="PBP_transglycosylase"/>
</dbReference>
<dbReference type="OrthoDB" id="9766909at2"/>
<dbReference type="GO" id="GO:0008360">
    <property type="term" value="P:regulation of cell shape"/>
    <property type="evidence" value="ECO:0007669"/>
    <property type="project" value="UniProtKB-KW"/>
</dbReference>
<keyword evidence="20" id="KW-0511">Multifunctional enzyme</keyword>
<dbReference type="GO" id="GO:0071555">
    <property type="term" value="P:cell wall organization"/>
    <property type="evidence" value="ECO:0007669"/>
    <property type="project" value="UniProtKB-KW"/>
</dbReference>
<keyword evidence="19" id="KW-0046">Antibiotic resistance</keyword>
<evidence type="ECO:0000256" key="20">
    <source>
        <dbReference type="ARBA" id="ARBA00023268"/>
    </source>
</evidence>
<dbReference type="SUPFAM" id="SSF53955">
    <property type="entry name" value="Lysozyme-like"/>
    <property type="match status" value="1"/>
</dbReference>
<evidence type="ECO:0000259" key="29">
    <source>
        <dbReference type="Pfam" id="PF00912"/>
    </source>
</evidence>
<dbReference type="Gene3D" id="3.40.710.10">
    <property type="entry name" value="DD-peptidase/beta-lactamase superfamily"/>
    <property type="match status" value="1"/>
</dbReference>
<keyword evidence="17 27" id="KW-1133">Transmembrane helix</keyword>
<dbReference type="EMBL" id="FZOJ01000008">
    <property type="protein sequence ID" value="SNS36555.1"/>
    <property type="molecule type" value="Genomic_DNA"/>
</dbReference>
<evidence type="ECO:0000259" key="28">
    <source>
        <dbReference type="Pfam" id="PF00905"/>
    </source>
</evidence>
<keyword evidence="12 27" id="KW-0812">Transmembrane</keyword>
<evidence type="ECO:0000256" key="16">
    <source>
        <dbReference type="ARBA" id="ARBA00022984"/>
    </source>
</evidence>
<accession>A0A239DVC7</accession>
<evidence type="ECO:0000256" key="13">
    <source>
        <dbReference type="ARBA" id="ARBA00022801"/>
    </source>
</evidence>
<dbReference type="GO" id="GO:0009002">
    <property type="term" value="F:serine-type D-Ala-D-Ala carboxypeptidase activity"/>
    <property type="evidence" value="ECO:0007669"/>
    <property type="project" value="UniProtKB-EC"/>
</dbReference>
<evidence type="ECO:0000256" key="26">
    <source>
        <dbReference type="SAM" id="MobiDB-lite"/>
    </source>
</evidence>
<evidence type="ECO:0000256" key="1">
    <source>
        <dbReference type="ARBA" id="ARBA00002624"/>
    </source>
</evidence>
<comment type="function">
    <text evidence="1">Cell wall formation. Synthesis of cross-linked peptidoglycan from the lipid intermediates. The enzyme has a penicillin-insensitive transglycosylase N-terminal domain (formation of linear glycan strands) and a penicillin-sensitive transpeptidase C-terminal domain (cross-linking of the peptide subunits).</text>
</comment>
<reference evidence="30 31" key="1">
    <citation type="submission" date="2017-06" db="EMBL/GenBank/DDBJ databases">
        <authorList>
            <person name="Kim H.J."/>
            <person name="Triplett B.A."/>
        </authorList>
    </citation>
    <scope>NUCLEOTIDE SEQUENCE [LARGE SCALE GENOMIC DNA]</scope>
    <source>
        <strain evidence="30 31">SCA</strain>
    </source>
</reference>
<evidence type="ECO:0000256" key="3">
    <source>
        <dbReference type="ARBA" id="ARBA00004752"/>
    </source>
</evidence>
<dbReference type="EC" id="2.4.99.28" evidence="23"/>
<comment type="subcellular location">
    <subcellularLocation>
        <location evidence="2">Cell membrane</location>
        <topology evidence="2">Single-pass type II membrane protein</topology>
    </subcellularLocation>
</comment>
<evidence type="ECO:0000256" key="17">
    <source>
        <dbReference type="ARBA" id="ARBA00022989"/>
    </source>
</evidence>
<evidence type="ECO:0000256" key="6">
    <source>
        <dbReference type="ARBA" id="ARBA00012448"/>
    </source>
</evidence>
<dbReference type="EC" id="3.4.16.4" evidence="6"/>
<comment type="pathway">
    <text evidence="3">Cell wall biogenesis; peptidoglycan biosynthesis.</text>
</comment>
<evidence type="ECO:0000256" key="18">
    <source>
        <dbReference type="ARBA" id="ARBA00023136"/>
    </source>
</evidence>
<evidence type="ECO:0000256" key="10">
    <source>
        <dbReference type="ARBA" id="ARBA00022676"/>
    </source>
</evidence>
<evidence type="ECO:0000256" key="2">
    <source>
        <dbReference type="ARBA" id="ARBA00004401"/>
    </source>
</evidence>
<keyword evidence="18 27" id="KW-0472">Membrane</keyword>
<dbReference type="Pfam" id="PF00912">
    <property type="entry name" value="Transgly"/>
    <property type="match status" value="1"/>
</dbReference>
<dbReference type="InterPro" id="IPR001460">
    <property type="entry name" value="PCN-bd_Tpept"/>
</dbReference>
<evidence type="ECO:0000256" key="5">
    <source>
        <dbReference type="ARBA" id="ARBA00007739"/>
    </source>
</evidence>
<keyword evidence="16" id="KW-0573">Peptidoglycan synthesis</keyword>
<organism evidence="30 31">
    <name type="scientific">Anaerovirgula multivorans</name>
    <dbReference type="NCBI Taxonomy" id="312168"/>
    <lineage>
        <taxon>Bacteria</taxon>
        <taxon>Bacillati</taxon>
        <taxon>Bacillota</taxon>
        <taxon>Clostridia</taxon>
        <taxon>Peptostreptococcales</taxon>
        <taxon>Natronincolaceae</taxon>
        <taxon>Anaerovirgula</taxon>
    </lineage>
</organism>
<protein>
    <recommendedName>
        <fullName evidence="7">Penicillin-binding protein 1A</fullName>
        <ecNumber evidence="23">2.4.99.28</ecNumber>
        <ecNumber evidence="6">3.4.16.4</ecNumber>
    </recommendedName>
</protein>
<evidence type="ECO:0000256" key="24">
    <source>
        <dbReference type="ARBA" id="ARBA00049902"/>
    </source>
</evidence>
<dbReference type="InterPro" id="IPR012338">
    <property type="entry name" value="Beta-lactam/transpept-like"/>
</dbReference>
<evidence type="ECO:0000256" key="11">
    <source>
        <dbReference type="ARBA" id="ARBA00022679"/>
    </source>
</evidence>
<dbReference type="InterPro" id="IPR050396">
    <property type="entry name" value="Glycosyltr_51/Transpeptidase"/>
</dbReference>
<evidence type="ECO:0000256" key="8">
    <source>
        <dbReference type="ARBA" id="ARBA00022645"/>
    </source>
</evidence>
<evidence type="ECO:0000256" key="25">
    <source>
        <dbReference type="ARBA" id="ARBA00060592"/>
    </source>
</evidence>
<dbReference type="PANTHER" id="PTHR32282">
    <property type="entry name" value="BINDING PROTEIN TRANSPEPTIDASE, PUTATIVE-RELATED"/>
    <property type="match status" value="1"/>
</dbReference>
<dbReference type="GO" id="GO:0046677">
    <property type="term" value="P:response to antibiotic"/>
    <property type="evidence" value="ECO:0007669"/>
    <property type="project" value="UniProtKB-KW"/>
</dbReference>
<evidence type="ECO:0000256" key="23">
    <source>
        <dbReference type="ARBA" id="ARBA00044770"/>
    </source>
</evidence>
<dbReference type="GO" id="GO:0008955">
    <property type="term" value="F:peptidoglycan glycosyltransferase activity"/>
    <property type="evidence" value="ECO:0007669"/>
    <property type="project" value="UniProtKB-EC"/>
</dbReference>
<evidence type="ECO:0000313" key="31">
    <source>
        <dbReference type="Proteomes" id="UP000198304"/>
    </source>
</evidence>
<dbReference type="Pfam" id="PF00905">
    <property type="entry name" value="Transpeptidase"/>
    <property type="match status" value="1"/>
</dbReference>
<keyword evidence="15" id="KW-0735">Signal-anchor</keyword>
<evidence type="ECO:0000256" key="22">
    <source>
        <dbReference type="ARBA" id="ARBA00034000"/>
    </source>
</evidence>
<dbReference type="NCBIfam" id="TIGR02074">
    <property type="entry name" value="PBP_1a_fam"/>
    <property type="match status" value="1"/>
</dbReference>
<evidence type="ECO:0000256" key="7">
    <source>
        <dbReference type="ARBA" id="ARBA00018638"/>
    </source>
</evidence>
<sequence length="857" mass="96108">MSQKKQPENTSNKSIKKTKRTKLRRFFLTLTILIILVGFIGAGAVVGIVAGIIKDTEPIDASNIYDRLDESSFILDSEGQVIEKVQTEGYRDIIDYSRMPDHLINAFIAIEDERFWNHNGLDFKRIFGAAWTNLKTGSRQGASTINQQLAKNLYLTLDQTYTRKIQDMYYAVQLNRQLSKEQILEAYLNTINLGSGAYGVQAAAQVYFSKDVQDLTIAEAALIAGIARNPSRYPPMRTLEKQHVDVDKHDILDDSHPIYTIVYNDEFEGRQRLVLNNMKRLGMISEEEYNTALNEDIKAKLAPSRFTSEQTSSYFGDLVKDEVLTALMNKGHSREEANNMLYSGGLRIYSTLDSRMQKILDEEYENQDNFVDPQGRPLLTVGEDGNVQPQSAMVIMDHTNGEIKALIGGRGITGRKIYNRALSPRQPGSSIKPIAVYTPAIDLGLTAATVIDDVPVYYDRGNPTRRYPANYNHKFPGLSTIREAIQRSSNVGAVTTIHRLGNYNDAAAFNIMFDYMEKMGITTVVRPENPYVTANGRKFMDTTYSTALGGMTHGVSPVEMTGAFSTLANEGIYTKPITFTEIKDKHGNMILENKPEKQRVVSPEVAYIMTDMLKSAVTSGSGSKARLDSNNSQIPVAGKTGTTNDQKDAWFVGYTPYYVASTWIGYDTPDKLPQGSVMAAQVWSNIMKRIHADHSPKDFEPADNIVKKSICTKSGKLATEFCSLDPRGSTVRTEIFVRGTEPTEYCDVHVMADIHVPTGKLATEQTPPWEIESKVFIQRPVPYYPEKHGGIVPDDYMYDLPKEYYDPLVDGFGLPPYLDGLPDDLIDNENPDDMWPDDEYYEPYLDDPIIDSIPNNN</sequence>
<keyword evidence="10" id="KW-0328">Glycosyltransferase</keyword>
<dbReference type="SUPFAM" id="SSF56601">
    <property type="entry name" value="beta-lactamase/transpeptidase-like"/>
    <property type="match status" value="1"/>
</dbReference>
<evidence type="ECO:0000256" key="19">
    <source>
        <dbReference type="ARBA" id="ARBA00023251"/>
    </source>
</evidence>
<comment type="similarity">
    <text evidence="4">In the C-terminal section; belongs to the transpeptidase family.</text>
</comment>
<dbReference type="UniPathway" id="UPA00219"/>
<dbReference type="Proteomes" id="UP000198304">
    <property type="component" value="Unassembled WGS sequence"/>
</dbReference>
<dbReference type="GO" id="GO:0005886">
    <property type="term" value="C:plasma membrane"/>
    <property type="evidence" value="ECO:0007669"/>
    <property type="project" value="UniProtKB-SubCell"/>
</dbReference>
<dbReference type="InterPro" id="IPR023346">
    <property type="entry name" value="Lysozyme-like_dom_sf"/>
</dbReference>
<keyword evidence="31" id="KW-1185">Reference proteome</keyword>
<dbReference type="InterPro" id="IPR001264">
    <property type="entry name" value="Glyco_trans_51"/>
</dbReference>
<keyword evidence="13" id="KW-0378">Hydrolase</keyword>
<comment type="catalytic activity">
    <reaction evidence="24">
        <text>[GlcNAc-(1-&gt;4)-Mur2Ac(oyl-L-Ala-gamma-D-Glu-L-Lys-D-Ala-D-Ala)](n)-di-trans,octa-cis-undecaprenyl diphosphate + beta-D-GlcNAc-(1-&gt;4)-Mur2Ac(oyl-L-Ala-gamma-D-Glu-L-Lys-D-Ala-D-Ala)-di-trans,octa-cis-undecaprenyl diphosphate = [GlcNAc-(1-&gt;4)-Mur2Ac(oyl-L-Ala-gamma-D-Glu-L-Lys-D-Ala-D-Ala)](n+1)-di-trans,octa-cis-undecaprenyl diphosphate + di-trans,octa-cis-undecaprenyl diphosphate + H(+)</text>
        <dbReference type="Rhea" id="RHEA:23708"/>
        <dbReference type="Rhea" id="RHEA-COMP:9602"/>
        <dbReference type="Rhea" id="RHEA-COMP:9603"/>
        <dbReference type="ChEBI" id="CHEBI:15378"/>
        <dbReference type="ChEBI" id="CHEBI:58405"/>
        <dbReference type="ChEBI" id="CHEBI:60033"/>
        <dbReference type="ChEBI" id="CHEBI:78435"/>
        <dbReference type="EC" id="2.4.99.28"/>
    </reaction>
</comment>
<dbReference type="PANTHER" id="PTHR32282:SF33">
    <property type="entry name" value="PEPTIDOGLYCAN GLYCOSYLTRANSFERASE"/>
    <property type="match status" value="1"/>
</dbReference>
<keyword evidence="21" id="KW-0961">Cell wall biogenesis/degradation</keyword>
<feature type="region of interest" description="Disordered" evidence="26">
    <location>
        <begin position="621"/>
        <end position="640"/>
    </location>
</feature>
<keyword evidence="11" id="KW-0808">Transferase</keyword>
<dbReference type="GO" id="GO:0009252">
    <property type="term" value="P:peptidoglycan biosynthetic process"/>
    <property type="evidence" value="ECO:0007669"/>
    <property type="project" value="UniProtKB-UniPathway"/>
</dbReference>
<evidence type="ECO:0000256" key="12">
    <source>
        <dbReference type="ARBA" id="ARBA00022692"/>
    </source>
</evidence>
<evidence type="ECO:0000313" key="30">
    <source>
        <dbReference type="EMBL" id="SNS36555.1"/>
    </source>
</evidence>
<evidence type="ECO:0000256" key="15">
    <source>
        <dbReference type="ARBA" id="ARBA00022968"/>
    </source>
</evidence>
<feature type="domain" description="Glycosyl transferase family 51" evidence="29">
    <location>
        <begin position="79"/>
        <end position="241"/>
    </location>
</feature>
<name>A0A239DVC7_9FIRM</name>
<comment type="similarity">
    <text evidence="5">In the N-terminal section; belongs to the glycosyltransferase 51 family.</text>
</comment>
<dbReference type="GO" id="GO:0006508">
    <property type="term" value="P:proteolysis"/>
    <property type="evidence" value="ECO:0007669"/>
    <property type="project" value="UniProtKB-KW"/>
</dbReference>
<keyword evidence="8" id="KW-0121">Carboxypeptidase</keyword>
<evidence type="ECO:0000256" key="21">
    <source>
        <dbReference type="ARBA" id="ARBA00023316"/>
    </source>
</evidence>
<dbReference type="GO" id="GO:0008658">
    <property type="term" value="F:penicillin binding"/>
    <property type="evidence" value="ECO:0007669"/>
    <property type="project" value="InterPro"/>
</dbReference>
<keyword evidence="9" id="KW-0645">Protease</keyword>
<evidence type="ECO:0000256" key="27">
    <source>
        <dbReference type="SAM" id="Phobius"/>
    </source>
</evidence>
<dbReference type="RefSeq" id="WP_089282835.1">
    <property type="nucleotide sequence ID" value="NZ_FZOJ01000008.1"/>
</dbReference>
<dbReference type="FunFam" id="1.10.3810.10:FF:000001">
    <property type="entry name" value="Penicillin-binding protein 1A"/>
    <property type="match status" value="1"/>
</dbReference>
<keyword evidence="14" id="KW-0133">Cell shape</keyword>
<dbReference type="AlphaFoldDB" id="A0A239DVC7"/>
<evidence type="ECO:0000256" key="14">
    <source>
        <dbReference type="ARBA" id="ARBA00022960"/>
    </source>
</evidence>
<gene>
    <name evidence="30" type="ORF">SAMN05446037_1008165</name>
</gene>